<comment type="caution">
    <text evidence="4">The sequence shown here is derived from an EMBL/GenBank/DDBJ whole genome shotgun (WGS) entry which is preliminary data.</text>
</comment>
<evidence type="ECO:0000259" key="3">
    <source>
        <dbReference type="PROSITE" id="PS50983"/>
    </source>
</evidence>
<feature type="signal peptide" evidence="2">
    <location>
        <begin position="1"/>
        <end position="23"/>
    </location>
</feature>
<evidence type="ECO:0000313" key="4">
    <source>
        <dbReference type="EMBL" id="GGL98941.1"/>
    </source>
</evidence>
<dbReference type="PANTHER" id="PTHR30535:SF34">
    <property type="entry name" value="MOLYBDATE-BINDING PROTEIN MOLA"/>
    <property type="match status" value="1"/>
</dbReference>
<dbReference type="InterPro" id="IPR054828">
    <property type="entry name" value="Vit_B12_bind_prot"/>
</dbReference>
<gene>
    <name evidence="4" type="ORF">GCM10009425_07580</name>
</gene>
<evidence type="ECO:0000256" key="2">
    <source>
        <dbReference type="SAM" id="SignalP"/>
    </source>
</evidence>
<protein>
    <submittedName>
        <fullName evidence="4">Cobalamin-binding protein</fullName>
    </submittedName>
</protein>
<evidence type="ECO:0000313" key="5">
    <source>
        <dbReference type="Proteomes" id="UP000616499"/>
    </source>
</evidence>
<dbReference type="InterPro" id="IPR050902">
    <property type="entry name" value="ABC_Transporter_SBP"/>
</dbReference>
<dbReference type="PANTHER" id="PTHR30535">
    <property type="entry name" value="VITAMIN B12-BINDING PROTEIN"/>
    <property type="match status" value="1"/>
</dbReference>
<dbReference type="RefSeq" id="WP_188864706.1">
    <property type="nucleotide sequence ID" value="NZ_BMNW01000001.1"/>
</dbReference>
<dbReference type="PROSITE" id="PS50983">
    <property type="entry name" value="FE_B12_PBP"/>
    <property type="match status" value="1"/>
</dbReference>
<evidence type="ECO:0000256" key="1">
    <source>
        <dbReference type="ARBA" id="ARBA00022729"/>
    </source>
</evidence>
<dbReference type="Gene3D" id="3.40.50.1980">
    <property type="entry name" value="Nitrogenase molybdenum iron protein domain"/>
    <property type="match status" value="2"/>
</dbReference>
<accession>A0ABQ2GJV2</accession>
<name>A0ABQ2GJV2_9PSED</name>
<sequence>MKHRRCSVLTGACLLCYCILSQAAERIISLAPSMTDIVLELGAEARLMGVLDAGERPASLASLPSVGRYGQINIEQIVALRPDLILLWPGAVPPAQREQLQQLGYPIEVLDVHRLDELADGLARVGQVVGVPDEGRRLAVQFREQLTVMRTRYQRLPPVRVFYQVWDKPLYTIGNTQIINDAIQVCGGKNIFADLPQPAPQVGIETVLTRDPDVILAMNQAQLQHWGQWPTLKAVARQHLWAVEDKRLERPSYGMLNAVARLCELLNKAR</sequence>
<dbReference type="NCBIfam" id="NF038402">
    <property type="entry name" value="TroA_like"/>
    <property type="match status" value="1"/>
</dbReference>
<dbReference type="CDD" id="cd01144">
    <property type="entry name" value="BtuF"/>
    <property type="match status" value="1"/>
</dbReference>
<reference evidence="5" key="1">
    <citation type="journal article" date="2019" name="Int. J. Syst. Evol. Microbiol.">
        <title>The Global Catalogue of Microorganisms (GCM) 10K type strain sequencing project: providing services to taxonomists for standard genome sequencing and annotation.</title>
        <authorList>
            <consortium name="The Broad Institute Genomics Platform"/>
            <consortium name="The Broad Institute Genome Sequencing Center for Infectious Disease"/>
            <person name="Wu L."/>
            <person name="Ma J."/>
        </authorList>
    </citation>
    <scope>NUCLEOTIDE SEQUENCE [LARGE SCALE GENOMIC DNA]</scope>
    <source>
        <strain evidence="5">JCM 13501</strain>
    </source>
</reference>
<proteinExistence type="predicted"/>
<dbReference type="SUPFAM" id="SSF53807">
    <property type="entry name" value="Helical backbone' metal receptor"/>
    <property type="match status" value="1"/>
</dbReference>
<keyword evidence="5" id="KW-1185">Reference proteome</keyword>
<keyword evidence="1 2" id="KW-0732">Signal</keyword>
<feature type="domain" description="Fe/B12 periplasmic-binding" evidence="3">
    <location>
        <begin position="26"/>
        <end position="270"/>
    </location>
</feature>
<dbReference type="Proteomes" id="UP000616499">
    <property type="component" value="Unassembled WGS sequence"/>
</dbReference>
<feature type="chain" id="PRO_5046729355" evidence="2">
    <location>
        <begin position="24"/>
        <end position="270"/>
    </location>
</feature>
<dbReference type="EMBL" id="BMNW01000001">
    <property type="protein sequence ID" value="GGL98941.1"/>
    <property type="molecule type" value="Genomic_DNA"/>
</dbReference>
<dbReference type="InterPro" id="IPR002491">
    <property type="entry name" value="ABC_transptr_periplasmic_BD"/>
</dbReference>
<organism evidence="4 5">
    <name type="scientific">Pseudomonas asuensis</name>
    <dbReference type="NCBI Taxonomy" id="1825787"/>
    <lineage>
        <taxon>Bacteria</taxon>
        <taxon>Pseudomonadati</taxon>
        <taxon>Pseudomonadota</taxon>
        <taxon>Gammaproteobacteria</taxon>
        <taxon>Pseudomonadales</taxon>
        <taxon>Pseudomonadaceae</taxon>
        <taxon>Pseudomonas</taxon>
    </lineage>
</organism>
<dbReference type="Pfam" id="PF01497">
    <property type="entry name" value="Peripla_BP_2"/>
    <property type="match status" value="1"/>
</dbReference>